<evidence type="ECO:0000256" key="11">
    <source>
        <dbReference type="RuleBase" id="RU362091"/>
    </source>
</evidence>
<dbReference type="Proteomes" id="UP000078492">
    <property type="component" value="Unassembled WGS sequence"/>
</dbReference>
<dbReference type="PANTHER" id="PTHR42985:SF5">
    <property type="entry name" value="FI02094P-RELATED"/>
    <property type="match status" value="1"/>
</dbReference>
<evidence type="ECO:0000256" key="2">
    <source>
        <dbReference type="ARBA" id="ARBA00006434"/>
    </source>
</evidence>
<dbReference type="InterPro" id="IPR001734">
    <property type="entry name" value="Na/solute_symporter"/>
</dbReference>
<accession>A0A195EL28</accession>
<feature type="transmembrane region" description="Helical" evidence="12">
    <location>
        <begin position="437"/>
        <end position="461"/>
    </location>
</feature>
<protein>
    <submittedName>
        <fullName evidence="13">Sodium-coupled monocarboxylate transporter 1</fullName>
    </submittedName>
</protein>
<evidence type="ECO:0000256" key="4">
    <source>
        <dbReference type="ARBA" id="ARBA00022475"/>
    </source>
</evidence>
<keyword evidence="14" id="KW-1185">Reference proteome</keyword>
<dbReference type="Gene3D" id="1.20.1730.10">
    <property type="entry name" value="Sodium/glucose cotransporter"/>
    <property type="match status" value="1"/>
</dbReference>
<comment type="subcellular location">
    <subcellularLocation>
        <location evidence="1">Cell membrane</location>
        <topology evidence="1">Multi-pass membrane protein</topology>
    </subcellularLocation>
</comment>
<dbReference type="PANTHER" id="PTHR42985">
    <property type="entry name" value="SODIUM-COUPLED MONOCARBOXYLATE TRANSPORTER"/>
    <property type="match status" value="1"/>
</dbReference>
<evidence type="ECO:0000256" key="8">
    <source>
        <dbReference type="ARBA" id="ARBA00023065"/>
    </source>
</evidence>
<dbReference type="STRING" id="471704.A0A195EL28"/>
<dbReference type="EMBL" id="KQ978730">
    <property type="protein sequence ID" value="KYN28960.1"/>
    <property type="molecule type" value="Genomic_DNA"/>
</dbReference>
<gene>
    <name evidence="13" type="ORF">ALC57_01607</name>
</gene>
<dbReference type="CDD" id="cd11492">
    <property type="entry name" value="SLC5sbd_NIS-SMVT"/>
    <property type="match status" value="1"/>
</dbReference>
<feature type="transmembrane region" description="Helical" evidence="12">
    <location>
        <begin position="553"/>
        <end position="575"/>
    </location>
</feature>
<keyword evidence="10" id="KW-0739">Sodium transport</keyword>
<evidence type="ECO:0000256" key="1">
    <source>
        <dbReference type="ARBA" id="ARBA00004651"/>
    </source>
</evidence>
<feature type="transmembrane region" description="Helical" evidence="12">
    <location>
        <begin position="301"/>
        <end position="326"/>
    </location>
</feature>
<feature type="transmembrane region" description="Helical" evidence="12">
    <location>
        <begin position="361"/>
        <end position="385"/>
    </location>
</feature>
<evidence type="ECO:0000256" key="7">
    <source>
        <dbReference type="ARBA" id="ARBA00023053"/>
    </source>
</evidence>
<dbReference type="NCBIfam" id="TIGR00813">
    <property type="entry name" value="sss"/>
    <property type="match status" value="1"/>
</dbReference>
<evidence type="ECO:0000256" key="5">
    <source>
        <dbReference type="ARBA" id="ARBA00022692"/>
    </source>
</evidence>
<keyword evidence="8" id="KW-0406">Ion transport</keyword>
<feature type="transmembrane region" description="Helical" evidence="12">
    <location>
        <begin position="259"/>
        <end position="280"/>
    </location>
</feature>
<keyword evidence="4" id="KW-1003">Cell membrane</keyword>
<feature type="transmembrane region" description="Helical" evidence="12">
    <location>
        <begin position="183"/>
        <end position="203"/>
    </location>
</feature>
<keyword evidence="9 12" id="KW-0472">Membrane</keyword>
<dbReference type="AlphaFoldDB" id="A0A195EL28"/>
<sequence>MTSEGTSNDLSIAKWAPETPTVQEIIHSMQNFDTSDYAVFAGMLVVCGIVGIYFGFIKKSSGEDEYLVGGRNMSTFPISLSLLASFISGISLLGTPTEIYVHGTSYLFLCCTIIFVTLVTSVIYLPVFHELKLTSTYEYLEKRFDKRIRLLGSVLFSIGIITWLPIVIYVPALAFNQVTGVNVHIVTPFVCIVCIFYTCVGGLKAVVWTDFFQTFLMFGSMLLIVVKGTADVGGLSLVIRRNLESGRLEFPAMDWSPLTRHTVWALTIGGFIHWIQISAINQNMIQRYLSLPTLQSARRALWCFMIGVTMLILMCGYSGMLIYAWYHECDPLTTKLARAKDQLLPLLVMNVLGNFPGLPGLFVAGVFSAALSSLSTGLNSMAAVVLEDFVKPFMKTPFTPRGADIFMKLTVVILGIICVALVFVVEQAGSHVLQLSISLGAITNGPSFGIFNMGMLLPWINGKACFYINLMKIIFKFGALIGGIAGLSFMGWLILSAEAAVMSGKIKFDTKPVTTEGCTYSFPQVENLLLSVPPDTILNNVGEEPWALFRLSYLWYTMTGALVTISVGLIVTLITSEDIEKLDPMVVAPFIRKYLKTSKKDITHEELQQIKVAKSKEMIASCTINEDDKLLSQGIQGHDIINK</sequence>
<dbReference type="GO" id="GO:0005886">
    <property type="term" value="C:plasma membrane"/>
    <property type="evidence" value="ECO:0007669"/>
    <property type="project" value="UniProtKB-SubCell"/>
</dbReference>
<proteinExistence type="inferred from homology"/>
<evidence type="ECO:0000256" key="3">
    <source>
        <dbReference type="ARBA" id="ARBA00022448"/>
    </source>
</evidence>
<dbReference type="Pfam" id="PF00474">
    <property type="entry name" value="SSF"/>
    <property type="match status" value="1"/>
</dbReference>
<dbReference type="InterPro" id="IPR051163">
    <property type="entry name" value="Sodium:Solute_Symporter_SSF"/>
</dbReference>
<evidence type="ECO:0000256" key="10">
    <source>
        <dbReference type="ARBA" id="ARBA00023201"/>
    </source>
</evidence>
<feature type="transmembrane region" description="Helical" evidence="12">
    <location>
        <begin position="76"/>
        <end position="94"/>
    </location>
</feature>
<dbReference type="PROSITE" id="PS50283">
    <property type="entry name" value="NA_SOLUT_SYMP_3"/>
    <property type="match status" value="1"/>
</dbReference>
<evidence type="ECO:0000313" key="14">
    <source>
        <dbReference type="Proteomes" id="UP000078492"/>
    </source>
</evidence>
<dbReference type="GO" id="GO:0006814">
    <property type="term" value="P:sodium ion transport"/>
    <property type="evidence" value="ECO:0007669"/>
    <property type="project" value="UniProtKB-KW"/>
</dbReference>
<name>A0A195EL28_9HYME</name>
<evidence type="ECO:0000256" key="6">
    <source>
        <dbReference type="ARBA" id="ARBA00022989"/>
    </source>
</evidence>
<dbReference type="GO" id="GO:0015293">
    <property type="term" value="F:symporter activity"/>
    <property type="evidence" value="ECO:0007669"/>
    <property type="project" value="TreeGrafter"/>
</dbReference>
<keyword evidence="3" id="KW-0813">Transport</keyword>
<comment type="similarity">
    <text evidence="2 11">Belongs to the sodium:solute symporter (SSF) (TC 2.A.21) family.</text>
</comment>
<evidence type="ECO:0000256" key="9">
    <source>
        <dbReference type="ARBA" id="ARBA00023136"/>
    </source>
</evidence>
<evidence type="ECO:0000313" key="13">
    <source>
        <dbReference type="EMBL" id="KYN28960.1"/>
    </source>
</evidence>
<reference evidence="13 14" key="1">
    <citation type="submission" date="2015-09" db="EMBL/GenBank/DDBJ databases">
        <title>Trachymyrmex cornetzi WGS genome.</title>
        <authorList>
            <person name="Nygaard S."/>
            <person name="Hu H."/>
            <person name="Boomsma J."/>
            <person name="Zhang G."/>
        </authorList>
    </citation>
    <scope>NUCLEOTIDE SEQUENCE [LARGE SCALE GENOMIC DNA]</scope>
    <source>
        <strain evidence="13">Tcor2-1</strain>
        <tissue evidence="13">Whole body</tissue>
    </source>
</reference>
<keyword evidence="5 12" id="KW-0812">Transmembrane</keyword>
<feature type="transmembrane region" description="Helical" evidence="12">
    <location>
        <begin position="405"/>
        <end position="425"/>
    </location>
</feature>
<organism evidence="13 14">
    <name type="scientific">Trachymyrmex cornetzi</name>
    <dbReference type="NCBI Taxonomy" id="471704"/>
    <lineage>
        <taxon>Eukaryota</taxon>
        <taxon>Metazoa</taxon>
        <taxon>Ecdysozoa</taxon>
        <taxon>Arthropoda</taxon>
        <taxon>Hexapoda</taxon>
        <taxon>Insecta</taxon>
        <taxon>Pterygota</taxon>
        <taxon>Neoptera</taxon>
        <taxon>Endopterygota</taxon>
        <taxon>Hymenoptera</taxon>
        <taxon>Apocrita</taxon>
        <taxon>Aculeata</taxon>
        <taxon>Formicoidea</taxon>
        <taxon>Formicidae</taxon>
        <taxon>Myrmicinae</taxon>
        <taxon>Trachymyrmex</taxon>
    </lineage>
</organism>
<feature type="transmembrane region" description="Helical" evidence="12">
    <location>
        <begin position="106"/>
        <end position="127"/>
    </location>
</feature>
<keyword evidence="7" id="KW-0915">Sodium</keyword>
<feature type="transmembrane region" description="Helical" evidence="12">
    <location>
        <begin position="148"/>
        <end position="171"/>
    </location>
</feature>
<feature type="transmembrane region" description="Helical" evidence="12">
    <location>
        <begin position="37"/>
        <end position="56"/>
    </location>
</feature>
<feature type="transmembrane region" description="Helical" evidence="12">
    <location>
        <begin position="215"/>
        <end position="239"/>
    </location>
</feature>
<feature type="transmembrane region" description="Helical" evidence="12">
    <location>
        <begin position="473"/>
        <end position="495"/>
    </location>
</feature>
<keyword evidence="6 12" id="KW-1133">Transmembrane helix</keyword>
<dbReference type="InterPro" id="IPR038377">
    <property type="entry name" value="Na/Glc_symporter_sf"/>
</dbReference>
<evidence type="ECO:0000256" key="12">
    <source>
        <dbReference type="SAM" id="Phobius"/>
    </source>
</evidence>